<dbReference type="Gene3D" id="3.90.245.10">
    <property type="entry name" value="Ribonucleoside hydrolase-like"/>
    <property type="match status" value="1"/>
</dbReference>
<evidence type="ECO:0000313" key="5">
    <source>
        <dbReference type="EMBL" id="GAA4405370.1"/>
    </source>
</evidence>
<dbReference type="Proteomes" id="UP001500936">
    <property type="component" value="Unassembled WGS sequence"/>
</dbReference>
<keyword evidence="3" id="KW-0732">Signal</keyword>
<reference evidence="6" key="1">
    <citation type="journal article" date="2019" name="Int. J. Syst. Evol. Microbiol.">
        <title>The Global Catalogue of Microorganisms (GCM) 10K type strain sequencing project: providing services to taxonomists for standard genome sequencing and annotation.</title>
        <authorList>
            <consortium name="The Broad Institute Genomics Platform"/>
            <consortium name="The Broad Institute Genome Sequencing Center for Infectious Disease"/>
            <person name="Wu L."/>
            <person name="Ma J."/>
        </authorList>
    </citation>
    <scope>NUCLEOTIDE SEQUENCE [LARGE SCALE GENOMIC DNA]</scope>
    <source>
        <strain evidence="6">JCM 17925</strain>
    </source>
</reference>
<organism evidence="5 6">
    <name type="scientific">Nibrella viscosa</name>
    <dbReference type="NCBI Taxonomy" id="1084524"/>
    <lineage>
        <taxon>Bacteria</taxon>
        <taxon>Pseudomonadati</taxon>
        <taxon>Bacteroidota</taxon>
        <taxon>Cytophagia</taxon>
        <taxon>Cytophagales</taxon>
        <taxon>Spirosomataceae</taxon>
        <taxon>Nibrella</taxon>
    </lineage>
</organism>
<sequence>MKTLFIPAVTALLLLSLITNAQRTAIWIDTDIHLGRFGRDVDDGLAILQAVRSDKVTVRGISFALNSNHGYRITQKLLQRCGKTIPLFKGASGSKLLGKQTEAVEALAEALRKEKLSILILGPATNVATVLMRYPELQHQIKEIVFCGGRQPGRLLNPAKGRINLPDINFERDPNAFQLIMGTDIPLVLAGYEASSTIYLDRQDIKFLQESSDKTDQWLYHQLRQWQKLWKIALGSPKGFIPFDVVTAAWLTDPDYLLYYKNIPVRTEHLANDWKLHRLIQPEKLFLQASYQYSSARIANYCYGVKPEYKEIMLQSLRGYFPPDTTPVLTVK</sequence>
<dbReference type="EMBL" id="BAABHB010000004">
    <property type="protein sequence ID" value="GAA4405370.1"/>
    <property type="molecule type" value="Genomic_DNA"/>
</dbReference>
<dbReference type="PANTHER" id="PTHR12304">
    <property type="entry name" value="INOSINE-URIDINE PREFERRING NUCLEOSIDE HYDROLASE"/>
    <property type="match status" value="1"/>
</dbReference>
<evidence type="ECO:0000259" key="4">
    <source>
        <dbReference type="Pfam" id="PF01156"/>
    </source>
</evidence>
<gene>
    <name evidence="5" type="ORF">GCM10023187_23660</name>
</gene>
<dbReference type="GO" id="GO:0016787">
    <property type="term" value="F:hydrolase activity"/>
    <property type="evidence" value="ECO:0007669"/>
    <property type="project" value="UniProtKB-KW"/>
</dbReference>
<dbReference type="InterPro" id="IPR036452">
    <property type="entry name" value="Ribo_hydro-like"/>
</dbReference>
<dbReference type="PANTHER" id="PTHR12304:SF4">
    <property type="entry name" value="URIDINE NUCLEOSIDASE"/>
    <property type="match status" value="1"/>
</dbReference>
<accession>A0ABP8KG59</accession>
<evidence type="ECO:0000256" key="1">
    <source>
        <dbReference type="ARBA" id="ARBA00022801"/>
    </source>
</evidence>
<keyword evidence="6" id="KW-1185">Reference proteome</keyword>
<keyword evidence="2" id="KW-0326">Glycosidase</keyword>
<dbReference type="InterPro" id="IPR001910">
    <property type="entry name" value="Inosine/uridine_hydrolase_dom"/>
</dbReference>
<protein>
    <submittedName>
        <fullName evidence="5">Nucleoside hydrolase</fullName>
    </submittedName>
</protein>
<evidence type="ECO:0000313" key="6">
    <source>
        <dbReference type="Proteomes" id="UP001500936"/>
    </source>
</evidence>
<name>A0ABP8KG59_9BACT</name>
<dbReference type="RefSeq" id="WP_345267287.1">
    <property type="nucleotide sequence ID" value="NZ_BAABHB010000004.1"/>
</dbReference>
<dbReference type="InterPro" id="IPR023186">
    <property type="entry name" value="IUNH"/>
</dbReference>
<keyword evidence="1 5" id="KW-0378">Hydrolase</keyword>
<evidence type="ECO:0000256" key="3">
    <source>
        <dbReference type="SAM" id="SignalP"/>
    </source>
</evidence>
<dbReference type="Pfam" id="PF01156">
    <property type="entry name" value="IU_nuc_hydro"/>
    <property type="match status" value="1"/>
</dbReference>
<feature type="domain" description="Inosine/uridine-preferring nucleoside hydrolase" evidence="4">
    <location>
        <begin position="26"/>
        <end position="267"/>
    </location>
</feature>
<dbReference type="SUPFAM" id="SSF53590">
    <property type="entry name" value="Nucleoside hydrolase"/>
    <property type="match status" value="1"/>
</dbReference>
<evidence type="ECO:0000256" key="2">
    <source>
        <dbReference type="ARBA" id="ARBA00023295"/>
    </source>
</evidence>
<feature type="signal peptide" evidence="3">
    <location>
        <begin position="1"/>
        <end position="21"/>
    </location>
</feature>
<proteinExistence type="predicted"/>
<comment type="caution">
    <text evidence="5">The sequence shown here is derived from an EMBL/GenBank/DDBJ whole genome shotgun (WGS) entry which is preliminary data.</text>
</comment>
<feature type="chain" id="PRO_5047358312" evidence="3">
    <location>
        <begin position="22"/>
        <end position="332"/>
    </location>
</feature>